<organism evidence="3 4">
    <name type="scientific">Exocentrus adspersus</name>
    <dbReference type="NCBI Taxonomy" id="1586481"/>
    <lineage>
        <taxon>Eukaryota</taxon>
        <taxon>Metazoa</taxon>
        <taxon>Ecdysozoa</taxon>
        <taxon>Arthropoda</taxon>
        <taxon>Hexapoda</taxon>
        <taxon>Insecta</taxon>
        <taxon>Pterygota</taxon>
        <taxon>Neoptera</taxon>
        <taxon>Endopterygota</taxon>
        <taxon>Coleoptera</taxon>
        <taxon>Polyphaga</taxon>
        <taxon>Cucujiformia</taxon>
        <taxon>Chrysomeloidea</taxon>
        <taxon>Cerambycidae</taxon>
        <taxon>Lamiinae</taxon>
        <taxon>Acanthocinini</taxon>
        <taxon>Exocentrus</taxon>
    </lineage>
</organism>
<evidence type="ECO:0000313" key="4">
    <source>
        <dbReference type="Proteomes" id="UP001159042"/>
    </source>
</evidence>
<dbReference type="Pfam" id="PF03184">
    <property type="entry name" value="DDE_1"/>
    <property type="match status" value="1"/>
</dbReference>
<proteinExistence type="predicted"/>
<dbReference type="InterPro" id="IPR004875">
    <property type="entry name" value="DDE_SF_endonuclease_dom"/>
</dbReference>
<reference evidence="3 4" key="1">
    <citation type="journal article" date="2023" name="Insect Mol. Biol.">
        <title>Genome sequencing provides insights into the evolution of gene families encoding plant cell wall-degrading enzymes in longhorned beetles.</title>
        <authorList>
            <person name="Shin N.R."/>
            <person name="Okamura Y."/>
            <person name="Kirsch R."/>
            <person name="Pauchet Y."/>
        </authorList>
    </citation>
    <scope>NUCLEOTIDE SEQUENCE [LARGE SCALE GENOMIC DNA]</scope>
    <source>
        <strain evidence="3">EAD_L_NR</strain>
    </source>
</reference>
<evidence type="ECO:0000313" key="3">
    <source>
        <dbReference type="EMBL" id="KAJ8911223.1"/>
    </source>
</evidence>
<comment type="caution">
    <text evidence="3">The sequence shown here is derived from an EMBL/GenBank/DDBJ whole genome shotgun (WGS) entry which is preliminary data.</text>
</comment>
<feature type="domain" description="DDE-1" evidence="2">
    <location>
        <begin position="18"/>
        <end position="114"/>
    </location>
</feature>
<name>A0AAV8VAS3_9CUCU</name>
<dbReference type="AlphaFoldDB" id="A0AAV8VAS3"/>
<dbReference type="Proteomes" id="UP001159042">
    <property type="component" value="Unassembled WGS sequence"/>
</dbReference>
<protein>
    <recommendedName>
        <fullName evidence="2">DDE-1 domain-containing protein</fullName>
    </recommendedName>
</protein>
<keyword evidence="4" id="KW-1185">Reference proteome</keyword>
<accession>A0AAV8VAS3</accession>
<gene>
    <name evidence="3" type="ORF">NQ315_014935</name>
</gene>
<feature type="compositionally biased region" description="Polar residues" evidence="1">
    <location>
        <begin position="144"/>
        <end position="172"/>
    </location>
</feature>
<dbReference type="GO" id="GO:0003676">
    <property type="term" value="F:nucleic acid binding"/>
    <property type="evidence" value="ECO:0007669"/>
    <property type="project" value="InterPro"/>
</dbReference>
<feature type="region of interest" description="Disordered" evidence="1">
    <location>
        <begin position="138"/>
        <end position="215"/>
    </location>
</feature>
<evidence type="ECO:0000259" key="2">
    <source>
        <dbReference type="Pfam" id="PF03184"/>
    </source>
</evidence>
<dbReference type="EMBL" id="JANEYG010000207">
    <property type="protein sequence ID" value="KAJ8911223.1"/>
    <property type="molecule type" value="Genomic_DNA"/>
</dbReference>
<feature type="compositionally biased region" description="Basic and acidic residues" evidence="1">
    <location>
        <begin position="177"/>
        <end position="190"/>
    </location>
</feature>
<sequence>MLLGAPPGTLGLAQPSDNPSLIIFDNHESHLSLEVIKLAKRSGVEILTLPLHSSNKLQPLDVGVFGPFQSYYRTAHDSWMTRHPGKTFSIYNVAECVGIAHVKALTPQNIQAAFKKVGIYPYDKHVFTEVDFLPCKVTDRPDPTQENNITANEPQSSSTSEVDQTQQSSRKTFISPKEFKGFPKVTEVRSNRKPRKKGSKEPIKSSEAAVKSAKRDIFQTTNIKKPAEHLDSNFETTPTNENENSVNLEEYINKKPEKGDYVLVEFVKCVFYIGQILTEANNEKEVEIFFLRKSKKSNGFVAPQAVDICLISIHQIVLVLPRPVPTCIRVARIFDEMALQPHIDYDVHSDRMLDFQIPK</sequence>
<evidence type="ECO:0000256" key="1">
    <source>
        <dbReference type="SAM" id="MobiDB-lite"/>
    </source>
</evidence>